<evidence type="ECO:0000313" key="1">
    <source>
        <dbReference type="EMBL" id="CAK77687.1"/>
    </source>
</evidence>
<evidence type="ECO:0000313" key="2">
    <source>
        <dbReference type="Proteomes" id="UP000000600"/>
    </source>
</evidence>
<gene>
    <name evidence="1" type="ORF">GSPATT00039240001</name>
</gene>
<dbReference type="AlphaFoldDB" id="A0D3S0"/>
<organism evidence="1 2">
    <name type="scientific">Paramecium tetraurelia</name>
    <dbReference type="NCBI Taxonomy" id="5888"/>
    <lineage>
        <taxon>Eukaryota</taxon>
        <taxon>Sar</taxon>
        <taxon>Alveolata</taxon>
        <taxon>Ciliophora</taxon>
        <taxon>Intramacronucleata</taxon>
        <taxon>Oligohymenophorea</taxon>
        <taxon>Peniculida</taxon>
        <taxon>Parameciidae</taxon>
        <taxon>Paramecium</taxon>
    </lineage>
</organism>
<dbReference type="GeneID" id="5030867"/>
<dbReference type="InParanoid" id="A0D3S0"/>
<accession>A0D3S0</accession>
<evidence type="ECO:0008006" key="3">
    <source>
        <dbReference type="Google" id="ProtNLM"/>
    </source>
</evidence>
<dbReference type="HOGENOM" id="CLU_1565910_0_0_1"/>
<reference evidence="1 2" key="1">
    <citation type="journal article" date="2006" name="Nature">
        <title>Global trends of whole-genome duplications revealed by the ciliate Paramecium tetraurelia.</title>
        <authorList>
            <consortium name="Genoscope"/>
            <person name="Aury J.-M."/>
            <person name="Jaillon O."/>
            <person name="Duret L."/>
            <person name="Noel B."/>
            <person name="Jubin C."/>
            <person name="Porcel B.M."/>
            <person name="Segurens B."/>
            <person name="Daubin V."/>
            <person name="Anthouard V."/>
            <person name="Aiach N."/>
            <person name="Arnaiz O."/>
            <person name="Billaut A."/>
            <person name="Beisson J."/>
            <person name="Blanc I."/>
            <person name="Bouhouche K."/>
            <person name="Camara F."/>
            <person name="Duharcourt S."/>
            <person name="Guigo R."/>
            <person name="Gogendeau D."/>
            <person name="Katinka M."/>
            <person name="Keller A.-M."/>
            <person name="Kissmehl R."/>
            <person name="Klotz C."/>
            <person name="Koll F."/>
            <person name="Le Moue A."/>
            <person name="Lepere C."/>
            <person name="Malinsky S."/>
            <person name="Nowacki M."/>
            <person name="Nowak J.K."/>
            <person name="Plattner H."/>
            <person name="Poulain J."/>
            <person name="Ruiz F."/>
            <person name="Serrano V."/>
            <person name="Zagulski M."/>
            <person name="Dessen P."/>
            <person name="Betermier M."/>
            <person name="Weissenbach J."/>
            <person name="Scarpelli C."/>
            <person name="Schachter V."/>
            <person name="Sperling L."/>
            <person name="Meyer E."/>
            <person name="Cohen J."/>
            <person name="Wincker P."/>
        </authorList>
    </citation>
    <scope>NUCLEOTIDE SEQUENCE [LARGE SCALE GENOMIC DNA]</scope>
    <source>
        <strain evidence="1 2">Stock d4-2</strain>
    </source>
</reference>
<sequence length="171" mass="20539">MVNVLNHNNDCIICISQYMDKIVKYTSYSSFIYLIQLIFRLLKGISNLIKIAVFQINCLILIIDQSLSKYLHSQINTRIQYFVLQVKLKLKMFLPLFLNYSYKIIIMQSLENYQFELIKFKIFAYYQFNHLLRILLADLNPYYFILNTLIIKRKGQFINQIHGFKQIEQIT</sequence>
<proteinExistence type="predicted"/>
<dbReference type="RefSeq" id="XP_001445084.1">
    <property type="nucleotide sequence ID" value="XM_001445047.1"/>
</dbReference>
<name>A0D3S0_PARTE</name>
<dbReference type="KEGG" id="ptm:GSPATT00039240001"/>
<protein>
    <recommendedName>
        <fullName evidence="3">Transmembrane protein</fullName>
    </recommendedName>
</protein>
<keyword evidence="2" id="KW-1185">Reference proteome</keyword>
<dbReference type="Proteomes" id="UP000000600">
    <property type="component" value="Unassembled WGS sequence"/>
</dbReference>
<dbReference type="EMBL" id="CT868281">
    <property type="protein sequence ID" value="CAK77687.1"/>
    <property type="molecule type" value="Genomic_DNA"/>
</dbReference>